<proteinExistence type="predicted"/>
<evidence type="ECO:0000256" key="1">
    <source>
        <dbReference type="SAM" id="SignalP"/>
    </source>
</evidence>
<accession>A0A2M4D4H1</accession>
<sequence length="70" mass="7913">MGQLLSTYVFCFNTMLCCCLPLTKLWSEEMSSFLSQKNNISSNPCLLNRCNVNVLMVVLPRSSLESAYLL</sequence>
<protein>
    <submittedName>
        <fullName evidence="2">Putative secreted protein</fullName>
    </submittedName>
</protein>
<feature type="signal peptide" evidence="1">
    <location>
        <begin position="1"/>
        <end position="19"/>
    </location>
</feature>
<organism evidence="2">
    <name type="scientific">Anopheles darlingi</name>
    <name type="common">Mosquito</name>
    <dbReference type="NCBI Taxonomy" id="43151"/>
    <lineage>
        <taxon>Eukaryota</taxon>
        <taxon>Metazoa</taxon>
        <taxon>Ecdysozoa</taxon>
        <taxon>Arthropoda</taxon>
        <taxon>Hexapoda</taxon>
        <taxon>Insecta</taxon>
        <taxon>Pterygota</taxon>
        <taxon>Neoptera</taxon>
        <taxon>Endopterygota</taxon>
        <taxon>Diptera</taxon>
        <taxon>Nematocera</taxon>
        <taxon>Culicoidea</taxon>
        <taxon>Culicidae</taxon>
        <taxon>Anophelinae</taxon>
        <taxon>Anopheles</taxon>
    </lineage>
</organism>
<name>A0A2M4D4H1_ANODA</name>
<dbReference type="EMBL" id="GGFL01008223">
    <property type="protein sequence ID" value="MBW72401.1"/>
    <property type="molecule type" value="Transcribed_RNA"/>
</dbReference>
<evidence type="ECO:0000313" key="2">
    <source>
        <dbReference type="EMBL" id="MBW72401.1"/>
    </source>
</evidence>
<dbReference type="AlphaFoldDB" id="A0A2M4D4H1"/>
<feature type="chain" id="PRO_5014902033" evidence="1">
    <location>
        <begin position="20"/>
        <end position="70"/>
    </location>
</feature>
<keyword evidence="1" id="KW-0732">Signal</keyword>
<reference evidence="2" key="1">
    <citation type="submission" date="2018-01" db="EMBL/GenBank/DDBJ databases">
        <title>An insight into the sialome of Amazonian anophelines.</title>
        <authorList>
            <person name="Ribeiro J.M."/>
            <person name="Scarpassa V."/>
            <person name="Calvo E."/>
        </authorList>
    </citation>
    <scope>NUCLEOTIDE SEQUENCE</scope>
</reference>